<dbReference type="EMBL" id="KZ857382">
    <property type="protein sequence ID" value="RDX55454.1"/>
    <property type="molecule type" value="Genomic_DNA"/>
</dbReference>
<accession>A0A371DSH0</accession>
<feature type="transmembrane region" description="Helical" evidence="6">
    <location>
        <begin position="149"/>
        <end position="169"/>
    </location>
</feature>
<evidence type="ECO:0000256" key="6">
    <source>
        <dbReference type="SAM" id="Phobius"/>
    </source>
</evidence>
<evidence type="ECO:0000256" key="5">
    <source>
        <dbReference type="SAM" id="MobiDB-lite"/>
    </source>
</evidence>
<evidence type="ECO:0000256" key="2">
    <source>
        <dbReference type="ARBA" id="ARBA00022692"/>
    </source>
</evidence>
<proteinExistence type="predicted"/>
<evidence type="ECO:0000256" key="1">
    <source>
        <dbReference type="ARBA" id="ARBA00004173"/>
    </source>
</evidence>
<reference evidence="8 9" key="1">
    <citation type="journal article" date="2018" name="Biotechnol. Biofuels">
        <title>Integrative visual omics of the white-rot fungus Polyporus brumalis exposes the biotechnological potential of its oxidative enzymes for delignifying raw plant biomass.</title>
        <authorList>
            <person name="Miyauchi S."/>
            <person name="Rancon A."/>
            <person name="Drula E."/>
            <person name="Hage H."/>
            <person name="Chaduli D."/>
            <person name="Favel A."/>
            <person name="Grisel S."/>
            <person name="Henrissat B."/>
            <person name="Herpoel-Gimbert I."/>
            <person name="Ruiz-Duenas F.J."/>
            <person name="Chevret D."/>
            <person name="Hainaut M."/>
            <person name="Lin J."/>
            <person name="Wang M."/>
            <person name="Pangilinan J."/>
            <person name="Lipzen A."/>
            <person name="Lesage-Meessen L."/>
            <person name="Navarro D."/>
            <person name="Riley R."/>
            <person name="Grigoriev I.V."/>
            <person name="Zhou S."/>
            <person name="Raouche S."/>
            <person name="Rosso M.N."/>
        </authorList>
    </citation>
    <scope>NUCLEOTIDE SEQUENCE [LARGE SCALE GENOMIC DNA]</scope>
    <source>
        <strain evidence="8 9">BRFM 1820</strain>
    </source>
</reference>
<keyword evidence="9" id="KW-1185">Reference proteome</keyword>
<sequence>MKIASKEKQEAQQRATIIGGLKGLGGGLAVSLPASYLAYRRFPYYRALQPSLKAFGVILVAVPAFVICAERAGQKFERETWKDAGAAELETIEAREEARWQSLSTGEKVSDFVNRHQYGLIVGSWATAMVGTFGYIMRNPYQSMPQKIVQARVWAQGLTIGIIIAAGILTSSQRAKNRADEEDPRFHHVPADHSWKDILEQEQKEQARIKASIERERPA</sequence>
<comment type="subcellular location">
    <subcellularLocation>
        <location evidence="1">Mitochondrion</location>
    </subcellularLocation>
</comment>
<feature type="region of interest" description="Disordered" evidence="5">
    <location>
        <begin position="175"/>
        <end position="197"/>
    </location>
</feature>
<evidence type="ECO:0000256" key="3">
    <source>
        <dbReference type="ARBA" id="ARBA00022989"/>
    </source>
</evidence>
<dbReference type="Pfam" id="PF04588">
    <property type="entry name" value="HIG_1_N"/>
    <property type="match status" value="1"/>
</dbReference>
<dbReference type="PANTHER" id="PTHR28018:SF3">
    <property type="entry name" value="RESPIRATORY SUPERCOMPLEX FACTOR 2, MITOCHONDRIAL"/>
    <property type="match status" value="1"/>
</dbReference>
<dbReference type="AlphaFoldDB" id="A0A371DSH0"/>
<keyword evidence="3 6" id="KW-1133">Transmembrane helix</keyword>
<feature type="compositionally biased region" description="Basic and acidic residues" evidence="5">
    <location>
        <begin position="184"/>
        <end position="197"/>
    </location>
</feature>
<feature type="transmembrane region" description="Helical" evidence="6">
    <location>
        <begin position="51"/>
        <end position="69"/>
    </location>
</feature>
<dbReference type="Proteomes" id="UP000256964">
    <property type="component" value="Unassembled WGS sequence"/>
</dbReference>
<evidence type="ECO:0000313" key="8">
    <source>
        <dbReference type="EMBL" id="RDX55454.1"/>
    </source>
</evidence>
<dbReference type="PROSITE" id="PS51503">
    <property type="entry name" value="HIG1"/>
    <property type="match status" value="1"/>
</dbReference>
<evidence type="ECO:0000256" key="4">
    <source>
        <dbReference type="ARBA" id="ARBA00023136"/>
    </source>
</evidence>
<gene>
    <name evidence="8" type="ORF">OH76DRAFT_1452447</name>
</gene>
<dbReference type="STRING" id="139420.A0A371DSH0"/>
<name>A0A371DSH0_9APHY</name>
<feature type="transmembrane region" description="Helical" evidence="6">
    <location>
        <begin position="118"/>
        <end position="137"/>
    </location>
</feature>
<dbReference type="GO" id="GO:0033617">
    <property type="term" value="P:mitochondrial respiratory chain complex IV assembly"/>
    <property type="evidence" value="ECO:0007669"/>
    <property type="project" value="TreeGrafter"/>
</dbReference>
<protein>
    <recommendedName>
        <fullName evidence="7">HIG1 domain-containing protein</fullName>
    </recommendedName>
</protein>
<feature type="transmembrane region" description="Helical" evidence="6">
    <location>
        <begin position="21"/>
        <end position="39"/>
    </location>
</feature>
<dbReference type="InterPro" id="IPR040153">
    <property type="entry name" value="Rcf2"/>
</dbReference>
<dbReference type="GO" id="GO:0005739">
    <property type="term" value="C:mitochondrion"/>
    <property type="evidence" value="ECO:0007669"/>
    <property type="project" value="UniProtKB-SubCell"/>
</dbReference>
<dbReference type="OrthoDB" id="1915122at2759"/>
<keyword evidence="4 6" id="KW-0472">Membrane</keyword>
<feature type="domain" description="HIG1" evidence="7">
    <location>
        <begin position="90"/>
        <end position="181"/>
    </location>
</feature>
<dbReference type="InterPro" id="IPR007667">
    <property type="entry name" value="Hypoxia_induced_domain"/>
</dbReference>
<evidence type="ECO:0000259" key="7">
    <source>
        <dbReference type="PROSITE" id="PS51503"/>
    </source>
</evidence>
<keyword evidence="2 6" id="KW-0812">Transmembrane</keyword>
<evidence type="ECO:0000313" key="9">
    <source>
        <dbReference type="Proteomes" id="UP000256964"/>
    </source>
</evidence>
<organism evidence="8 9">
    <name type="scientific">Lentinus brumalis</name>
    <dbReference type="NCBI Taxonomy" id="2498619"/>
    <lineage>
        <taxon>Eukaryota</taxon>
        <taxon>Fungi</taxon>
        <taxon>Dikarya</taxon>
        <taxon>Basidiomycota</taxon>
        <taxon>Agaricomycotina</taxon>
        <taxon>Agaricomycetes</taxon>
        <taxon>Polyporales</taxon>
        <taxon>Polyporaceae</taxon>
        <taxon>Lentinus</taxon>
    </lineage>
</organism>
<dbReference type="PANTHER" id="PTHR28018">
    <property type="entry name" value="RESPIRATORY SUPERCOMPLEX FACTOR 2, MITOCHONDRIAL"/>
    <property type="match status" value="1"/>
</dbReference>